<evidence type="ECO:0000313" key="3">
    <source>
        <dbReference type="Proteomes" id="UP000233597"/>
    </source>
</evidence>
<dbReference type="AlphaFoldDB" id="A0A2N3KXN6"/>
<name>A0A2N3KXN6_9PROT</name>
<evidence type="ECO:0000313" key="2">
    <source>
        <dbReference type="EMBL" id="PKR55246.1"/>
    </source>
</evidence>
<comment type="caution">
    <text evidence="2">The sequence shown here is derived from an EMBL/GenBank/DDBJ whole genome shotgun (WGS) entry which is preliminary data.</text>
</comment>
<sequence length="88" mass="9759">MPSTPIKAKSVFSPHPHNVAGKDNAPTWLDHALNSINRFIDYLVQFSGTSERKNGIKHLTDAQRTDIGLPARGSDLTARHQPPFAPRF</sequence>
<protein>
    <submittedName>
        <fullName evidence="2">Uncharacterized protein</fullName>
    </submittedName>
</protein>
<evidence type="ECO:0000256" key="1">
    <source>
        <dbReference type="SAM" id="MobiDB-lite"/>
    </source>
</evidence>
<organism evidence="2 3">
    <name type="scientific">Thalassospira marina</name>
    <dbReference type="NCBI Taxonomy" id="2048283"/>
    <lineage>
        <taxon>Bacteria</taxon>
        <taxon>Pseudomonadati</taxon>
        <taxon>Pseudomonadota</taxon>
        <taxon>Alphaproteobacteria</taxon>
        <taxon>Rhodospirillales</taxon>
        <taxon>Thalassospiraceae</taxon>
        <taxon>Thalassospira</taxon>
    </lineage>
</organism>
<dbReference type="RefSeq" id="WP_101264294.1">
    <property type="nucleotide sequence ID" value="NZ_NWTK01000002.1"/>
</dbReference>
<feature type="region of interest" description="Disordered" evidence="1">
    <location>
        <begin position="1"/>
        <end position="23"/>
    </location>
</feature>
<reference evidence="2 3" key="1">
    <citation type="submission" date="2017-09" db="EMBL/GenBank/DDBJ databases">
        <title>Biodiversity and function of Thalassospira species in the particle-attached aromatic-hydrocarbon-degrading consortia from the surface seawater of the South China Sea.</title>
        <authorList>
            <person name="Dong C."/>
            <person name="Liu R."/>
            <person name="Shao Z."/>
        </authorList>
    </citation>
    <scope>NUCLEOTIDE SEQUENCE [LARGE SCALE GENOMIC DNA]</scope>
    <source>
        <strain evidence="2 3">CSC1P2</strain>
    </source>
</reference>
<accession>A0A2N3KXN6</accession>
<dbReference type="Proteomes" id="UP000233597">
    <property type="component" value="Unassembled WGS sequence"/>
</dbReference>
<feature type="region of interest" description="Disordered" evidence="1">
    <location>
        <begin position="64"/>
        <end position="88"/>
    </location>
</feature>
<dbReference type="EMBL" id="NWTK01000002">
    <property type="protein sequence ID" value="PKR55246.1"/>
    <property type="molecule type" value="Genomic_DNA"/>
</dbReference>
<gene>
    <name evidence="2" type="ORF">COO20_03430</name>
</gene>
<proteinExistence type="predicted"/>